<dbReference type="InterPro" id="IPR000719">
    <property type="entry name" value="Prot_kinase_dom"/>
</dbReference>
<keyword evidence="2" id="KW-0812">Transmembrane</keyword>
<proteinExistence type="predicted"/>
<reference evidence="4 5" key="1">
    <citation type="journal article" date="2022" name="bioRxiv">
        <title>Genomics of Preaxostyla Flagellates Illuminates Evolutionary Transitions and the Path Towards Mitochondrial Loss.</title>
        <authorList>
            <person name="Novak L.V.F."/>
            <person name="Treitli S.C."/>
            <person name="Pyrih J."/>
            <person name="Halakuc P."/>
            <person name="Pipaliya S.V."/>
            <person name="Vacek V."/>
            <person name="Brzon O."/>
            <person name="Soukal P."/>
            <person name="Eme L."/>
            <person name="Dacks J.B."/>
            <person name="Karnkowska A."/>
            <person name="Elias M."/>
            <person name="Hampl V."/>
        </authorList>
    </citation>
    <scope>NUCLEOTIDE SEQUENCE [LARGE SCALE GENOMIC DNA]</scope>
    <source>
        <strain evidence="4">NAU3</strain>
        <tissue evidence="4">Gut</tissue>
    </source>
</reference>
<dbReference type="InterPro" id="IPR011009">
    <property type="entry name" value="Kinase-like_dom_sf"/>
</dbReference>
<dbReference type="PROSITE" id="PS50011">
    <property type="entry name" value="PROTEIN_KINASE_DOM"/>
    <property type="match status" value="1"/>
</dbReference>
<dbReference type="InterPro" id="IPR001245">
    <property type="entry name" value="Ser-Thr/Tyr_kinase_cat_dom"/>
</dbReference>
<keyword evidence="5" id="KW-1185">Reference proteome</keyword>
<dbReference type="Gene3D" id="1.10.510.10">
    <property type="entry name" value="Transferase(Phosphotransferase) domain 1"/>
    <property type="match status" value="1"/>
</dbReference>
<name>A0ABQ9X5V7_9EUKA</name>
<evidence type="ECO:0000313" key="4">
    <source>
        <dbReference type="EMBL" id="KAK2947070.1"/>
    </source>
</evidence>
<gene>
    <name evidence="4" type="ORF">BLNAU_17993</name>
</gene>
<accession>A0ABQ9X5V7</accession>
<protein>
    <recommendedName>
        <fullName evidence="3">Protein kinase domain-containing protein</fullName>
    </recommendedName>
</protein>
<comment type="caution">
    <text evidence="4">The sequence shown here is derived from an EMBL/GenBank/DDBJ whole genome shotgun (WGS) entry which is preliminary data.</text>
</comment>
<keyword evidence="2" id="KW-0472">Membrane</keyword>
<evidence type="ECO:0000256" key="1">
    <source>
        <dbReference type="SAM" id="MobiDB-lite"/>
    </source>
</evidence>
<evidence type="ECO:0000256" key="2">
    <source>
        <dbReference type="SAM" id="Phobius"/>
    </source>
</evidence>
<keyword evidence="2" id="KW-1133">Transmembrane helix</keyword>
<dbReference type="SUPFAM" id="SSF56112">
    <property type="entry name" value="Protein kinase-like (PK-like)"/>
    <property type="match status" value="1"/>
</dbReference>
<feature type="compositionally biased region" description="Polar residues" evidence="1">
    <location>
        <begin position="1611"/>
        <end position="1623"/>
    </location>
</feature>
<dbReference type="EMBL" id="JARBJD010000211">
    <property type="protein sequence ID" value="KAK2947070.1"/>
    <property type="molecule type" value="Genomic_DNA"/>
</dbReference>
<sequence length="1787" mass="195452">MTASGFTDAEKTTIELSFETRALKGSTSYSMMLQSIGGEGETVHEKKIVVTTNTDGVFPPFTVILYPIEEDETKRKGQLEFGTEYEVKCILEDSKAIHFESTETIFSTPAEPIRIEKTKCTLGGEKEKSGVVEFWGVGLSGGSGYTLKVKKEESEGVVSGEEIELTGTLSWPSESGSFSHSEEIFGKSSPRVSFGETYLVVGIAVGGVEGVVNKNVRFSVPGEPSRLTKMTASGFTDAEKTTIELSFETRALKGNTSYSMMLQSIGGEGETVHEKKIVVTTNTDGVFPPFTVILYPIEEDETKRKGQLEFGTEYEVKCILEDSKAIHFESTETIFSTPAEPIRIEKTKCTLGGEKEKSGVVEFWGVGLSGGSGYTLKVKKEESEGVVSGEEIELTGTLSWPSESGSFSHSEEIFGKSSPRVSFGETYLVVGIAVGGVEGVVNKNVRFSVPGEPSRLTKMTASGFTDAEKTTIELSFETRALKGSTSYSMMLQSIGGEGETVHEKKIVVTTNTDGVFPPFTVILYPIEEDETKRKGQLEFGTEYEVKCILEDSKAIHFESTETIFSTPAEPIRIEKTKCTLGGEKEKSGVVEFWGVGLSGGSGYTLKVKKEESEGVVSGEEIELTGTLSWPSESGSFSHSEEIFGKSSPRVSFGETYLVVGIAVGGVEGVVNKNVRFSVPGEPSRLTKMTASGFTDAEKTTIELSFETRALKGSTSYSMMLQSIGGEGETVHEKKIVVTTNTDGVFPPFTVILYPIEEDETKRKGQLEFGTEYEVKCILEDSKAIHFESTETIFSTPAEPIRIEKTKCTLGGEKEKSGVVEFWGVGLSGGSGYTLKVKKEESEGVVKDRLTITLFLSGWLLTTFPLSICLDNGSNTWIPPSPIAVQNNTHCSVVFQVGKIEDSDSLAYGHHYTLQQEGESANFAVNSGIVIYIPNPPILSGIKFSFANTLNTSCVVEVIGIDLVASTEYNVTLNSSLCVIIHFWSSTSGKSRDIEIGWAGGLEFETEYIVTSIKPLCEDDGEILVLGSVSGETGKRPTSFNIFADSSSLEGSPFCGDISRACSSISEVWKIVCGLWIVRPTIEIVDSVKMENGIVIVGGMHVVIRNGSSSEPSLIVPSSSSLDSLSAMIVVEATGFLELRNVDVSIESSDPSFVFISATLATIILRDGSVIGPTTPSFSRNEEEDEEICSWTSGVLQLTDCSTNISDNKMALLAQGVLAMNGGSLIIEASLFHDNTPPIESFPSFRRNLICSDNGSIAVRSLSGGDGFSTERPHLWMATDGCTMTGEYAKPLSPLFIPSLSNTSTSSFDKKKELFEIEVKGSTLIPCGLFVEVFEVTKDKKEGTPSRHSLNRNTTTSFSESSIKLALPSSSLSSLKPELEWRGRLIFGEDQKTDVTFLIQLNKIEKLSQSVKENMKWWLPLVIVVAVALLVLVLLIVVCVWRRRRNGKKEDSVPLITAQEMEVEKFDVMDEDFDRQTAHVSSVRVLNGNTVNVGHWTENERSDLGKKEEKMEEREIPFENRVYGLSCGEKEGVVEVVDKTETLYRRLHVSKVGVDRRWAQLSVARGLSHAMKMWEYSAILTELTSHSVVLSGEKQMNLILKSDSTVPDPLTEQPTHQNEEINPNQHEDAETTDTPLNSDLGNPIPKPTHSHPGQILRPHPLRQSEVHRDDVRWQAPEEGEDGVQTNEGEVKKEIDRSKVSVFRLGLVLWEIETGHVPFSEQDGVNAHRNLMIGILPKMEGVGEKMKSLIEECLSVNPDERPSLDSIISRLSSMDGKESAQKDQHIALS</sequence>
<organism evidence="4 5">
    <name type="scientific">Blattamonas nauphoetae</name>
    <dbReference type="NCBI Taxonomy" id="2049346"/>
    <lineage>
        <taxon>Eukaryota</taxon>
        <taxon>Metamonada</taxon>
        <taxon>Preaxostyla</taxon>
        <taxon>Oxymonadida</taxon>
        <taxon>Blattamonas</taxon>
    </lineage>
</organism>
<evidence type="ECO:0000313" key="5">
    <source>
        <dbReference type="Proteomes" id="UP001281761"/>
    </source>
</evidence>
<evidence type="ECO:0000259" key="3">
    <source>
        <dbReference type="PROSITE" id="PS50011"/>
    </source>
</evidence>
<dbReference type="Pfam" id="PF07714">
    <property type="entry name" value="PK_Tyr_Ser-Thr"/>
    <property type="match status" value="1"/>
</dbReference>
<feature type="transmembrane region" description="Helical" evidence="2">
    <location>
        <begin position="1416"/>
        <end position="1440"/>
    </location>
</feature>
<dbReference type="Proteomes" id="UP001281761">
    <property type="component" value="Unassembled WGS sequence"/>
</dbReference>
<feature type="region of interest" description="Disordered" evidence="1">
    <location>
        <begin position="1603"/>
        <end position="1666"/>
    </location>
</feature>
<feature type="domain" description="Protein kinase" evidence="3">
    <location>
        <begin position="1454"/>
        <end position="1786"/>
    </location>
</feature>